<protein>
    <recommendedName>
        <fullName evidence="8">Riboflavin transporter</fullName>
    </recommendedName>
</protein>
<evidence type="ECO:0000256" key="2">
    <source>
        <dbReference type="ARBA" id="ARBA00005540"/>
    </source>
</evidence>
<dbReference type="Proteomes" id="UP000198833">
    <property type="component" value="Unassembled WGS sequence"/>
</dbReference>
<comment type="similarity">
    <text evidence="2 8">Belongs to the prokaryotic riboflavin transporter (P-RFT) (TC 2.A.87) family.</text>
</comment>
<dbReference type="PANTHER" id="PTHR38438:SF1">
    <property type="entry name" value="RIBOFLAVIN TRANSPORTER RIBU"/>
    <property type="match status" value="1"/>
</dbReference>
<feature type="transmembrane region" description="Helical" evidence="9">
    <location>
        <begin position="153"/>
        <end position="177"/>
    </location>
</feature>
<keyword evidence="5 9" id="KW-0812">Transmembrane</keyword>
<dbReference type="PIRSF" id="PIRSF037778">
    <property type="entry name" value="UCP037778_transp_RibU"/>
    <property type="match status" value="1"/>
</dbReference>
<evidence type="ECO:0000256" key="7">
    <source>
        <dbReference type="ARBA" id="ARBA00023136"/>
    </source>
</evidence>
<keyword evidence="7 8" id="KW-0472">Membrane</keyword>
<feature type="transmembrane region" description="Helical" evidence="9">
    <location>
        <begin position="45"/>
        <end position="71"/>
    </location>
</feature>
<accession>A0A1H8ZLQ6</accession>
<gene>
    <name evidence="10" type="ORF">SAMN04488558_101271</name>
</gene>
<feature type="transmembrane region" description="Helical" evidence="9">
    <location>
        <begin position="6"/>
        <end position="25"/>
    </location>
</feature>
<keyword evidence="6 9" id="KW-1133">Transmembrane helix</keyword>
<evidence type="ECO:0000256" key="1">
    <source>
        <dbReference type="ARBA" id="ARBA00004651"/>
    </source>
</evidence>
<evidence type="ECO:0000256" key="5">
    <source>
        <dbReference type="ARBA" id="ARBA00022692"/>
    </source>
</evidence>
<dbReference type="InterPro" id="IPR025720">
    <property type="entry name" value="RibU"/>
</dbReference>
<evidence type="ECO:0000256" key="8">
    <source>
        <dbReference type="PIRNR" id="PIRNR037778"/>
    </source>
</evidence>
<dbReference type="OrthoDB" id="9809216at2"/>
<comment type="function">
    <text evidence="8">Probably a riboflavin-binding protein that interacts with the energy-coupling factor (ECF) ABC-transporter complex.</text>
</comment>
<keyword evidence="3 8" id="KW-0813">Transport</keyword>
<organism evidence="10 11">
    <name type="scientific">Ignavigranum ruoffiae</name>
    <dbReference type="NCBI Taxonomy" id="89093"/>
    <lineage>
        <taxon>Bacteria</taxon>
        <taxon>Bacillati</taxon>
        <taxon>Bacillota</taxon>
        <taxon>Bacilli</taxon>
        <taxon>Lactobacillales</taxon>
        <taxon>Aerococcaceae</taxon>
        <taxon>Ignavigranum</taxon>
    </lineage>
</organism>
<name>A0A1H8ZLQ6_9LACT</name>
<dbReference type="InterPro" id="IPR024529">
    <property type="entry name" value="ECF_trnsprt_substrate-spec"/>
</dbReference>
<dbReference type="EMBL" id="FOEN01000001">
    <property type="protein sequence ID" value="SEP65173.1"/>
    <property type="molecule type" value="Genomic_DNA"/>
</dbReference>
<feature type="transmembrane region" description="Helical" evidence="9">
    <location>
        <begin position="83"/>
        <end position="100"/>
    </location>
</feature>
<evidence type="ECO:0000313" key="11">
    <source>
        <dbReference type="Proteomes" id="UP000198833"/>
    </source>
</evidence>
<evidence type="ECO:0000313" key="10">
    <source>
        <dbReference type="EMBL" id="SEP65173.1"/>
    </source>
</evidence>
<dbReference type="Gene3D" id="1.10.1760.20">
    <property type="match status" value="1"/>
</dbReference>
<keyword evidence="11" id="KW-1185">Reference proteome</keyword>
<evidence type="ECO:0000256" key="9">
    <source>
        <dbReference type="SAM" id="Phobius"/>
    </source>
</evidence>
<proteinExistence type="inferred from homology"/>
<dbReference type="Pfam" id="PF12822">
    <property type="entry name" value="ECF_trnsprt"/>
    <property type="match status" value="1"/>
</dbReference>
<dbReference type="AlphaFoldDB" id="A0A1H8ZLQ6"/>
<evidence type="ECO:0000256" key="6">
    <source>
        <dbReference type="ARBA" id="ARBA00022989"/>
    </source>
</evidence>
<evidence type="ECO:0000256" key="4">
    <source>
        <dbReference type="ARBA" id="ARBA00022475"/>
    </source>
</evidence>
<dbReference type="STRING" id="89093.SAMN04488558_101271"/>
<dbReference type="PANTHER" id="PTHR38438">
    <property type="entry name" value="RIBOFLAVIN TRANSPORTER RIBU"/>
    <property type="match status" value="1"/>
</dbReference>
<keyword evidence="4 8" id="KW-1003">Cell membrane</keyword>
<reference evidence="10 11" key="1">
    <citation type="submission" date="2016-10" db="EMBL/GenBank/DDBJ databases">
        <authorList>
            <person name="de Groot N.N."/>
        </authorList>
    </citation>
    <scope>NUCLEOTIDE SEQUENCE [LARGE SCALE GENOMIC DNA]</scope>
    <source>
        <strain evidence="10 11">DSM 15695</strain>
    </source>
</reference>
<dbReference type="GO" id="GO:0032217">
    <property type="term" value="F:riboflavin transmembrane transporter activity"/>
    <property type="evidence" value="ECO:0007669"/>
    <property type="project" value="UniProtKB-UniRule"/>
</dbReference>
<comment type="subcellular location">
    <subcellularLocation>
        <location evidence="1">Cell membrane</location>
        <topology evidence="1">Multi-pass membrane protein</topology>
    </subcellularLocation>
</comment>
<evidence type="ECO:0000256" key="3">
    <source>
        <dbReference type="ARBA" id="ARBA00022448"/>
    </source>
</evidence>
<feature type="transmembrane region" description="Helical" evidence="9">
    <location>
        <begin position="112"/>
        <end position="133"/>
    </location>
</feature>
<sequence length="200" mass="22615">MKKLTVRNMVLLAILAAWAIVLRMIEIPLLPSATFLKMDFSDFAVLIATLVHGPLGLFVVACLRDLVWYMVTGGDLGLPIGEFMSITASLAMFLPTYFILKGYDRRSENLSRVYMSATLIIALVSVMSVINYYVALPFYTKIMGLPIENFGEYIWAIIIPFNLIKGVIYALGQVLVIRIMKPILEKKQVYFLTKWVHPSK</sequence>
<dbReference type="RefSeq" id="WP_092570004.1">
    <property type="nucleotide sequence ID" value="NZ_CALUDV010000002.1"/>
</dbReference>
<dbReference type="GO" id="GO:0005886">
    <property type="term" value="C:plasma membrane"/>
    <property type="evidence" value="ECO:0007669"/>
    <property type="project" value="UniProtKB-SubCell"/>
</dbReference>